<dbReference type="Gene3D" id="2.10.70.100">
    <property type="match status" value="2"/>
</dbReference>
<feature type="domain" description="PAS" evidence="10">
    <location>
        <begin position="588"/>
        <end position="661"/>
    </location>
</feature>
<dbReference type="Gene3D" id="1.10.8.500">
    <property type="entry name" value="HAMP domain in histidine kinase"/>
    <property type="match status" value="1"/>
</dbReference>
<dbReference type="RefSeq" id="WP_338005059.1">
    <property type="nucleotide sequence ID" value="NZ_JAOPKA010000013.1"/>
</dbReference>
<dbReference type="InterPro" id="IPR000014">
    <property type="entry name" value="PAS"/>
</dbReference>
<feature type="domain" description="PAC" evidence="11">
    <location>
        <begin position="536"/>
        <end position="587"/>
    </location>
</feature>
<evidence type="ECO:0000313" key="14">
    <source>
        <dbReference type="Proteomes" id="UP001321018"/>
    </source>
</evidence>
<dbReference type="InterPro" id="IPR003660">
    <property type="entry name" value="HAMP_dom"/>
</dbReference>
<feature type="domain" description="PAC" evidence="11">
    <location>
        <begin position="382"/>
        <end position="463"/>
    </location>
</feature>
<dbReference type="CDD" id="cd06225">
    <property type="entry name" value="HAMP"/>
    <property type="match status" value="1"/>
</dbReference>
<feature type="domain" description="PAC" evidence="11">
    <location>
        <begin position="664"/>
        <end position="715"/>
    </location>
</feature>
<name>A0AAP2Z101_9EURY</name>
<dbReference type="InterPro" id="IPR013655">
    <property type="entry name" value="PAS_fold_3"/>
</dbReference>
<dbReference type="CDD" id="cd00130">
    <property type="entry name" value="PAS"/>
    <property type="match status" value="3"/>
</dbReference>
<dbReference type="Gene3D" id="3.30.450.20">
    <property type="entry name" value="PAS domain"/>
    <property type="match status" value="4"/>
</dbReference>
<evidence type="ECO:0000256" key="5">
    <source>
        <dbReference type="ARBA" id="ARBA00022777"/>
    </source>
</evidence>
<evidence type="ECO:0000256" key="3">
    <source>
        <dbReference type="ARBA" id="ARBA00022553"/>
    </source>
</evidence>
<dbReference type="SUPFAM" id="SSF55781">
    <property type="entry name" value="GAF domain-like"/>
    <property type="match status" value="2"/>
</dbReference>
<dbReference type="Pfam" id="PF13426">
    <property type="entry name" value="PAS_9"/>
    <property type="match status" value="1"/>
</dbReference>
<dbReference type="EMBL" id="JAOPKA010000013">
    <property type="protein sequence ID" value="MCU4743247.1"/>
    <property type="molecule type" value="Genomic_DNA"/>
</dbReference>
<dbReference type="SUPFAM" id="SSF55785">
    <property type="entry name" value="PYP-like sensor domain (PAS domain)"/>
    <property type="match status" value="4"/>
</dbReference>
<keyword evidence="6" id="KW-0805">Transcription regulation</keyword>
<dbReference type="PANTHER" id="PTHR43304:SF1">
    <property type="entry name" value="PAC DOMAIN-CONTAINING PROTEIN"/>
    <property type="match status" value="1"/>
</dbReference>
<gene>
    <name evidence="13" type="ORF">OB960_17815</name>
</gene>
<evidence type="ECO:0000256" key="7">
    <source>
        <dbReference type="ARBA" id="ARBA00023163"/>
    </source>
</evidence>
<dbReference type="Pfam" id="PF04967">
    <property type="entry name" value="HTH_10"/>
    <property type="match status" value="1"/>
</dbReference>
<dbReference type="SMART" id="SM00086">
    <property type="entry name" value="PAC"/>
    <property type="match status" value="4"/>
</dbReference>
<dbReference type="PROSITE" id="PS50885">
    <property type="entry name" value="HAMP"/>
    <property type="match status" value="1"/>
</dbReference>
<keyword evidence="5" id="KW-0418">Kinase</keyword>
<evidence type="ECO:0000256" key="4">
    <source>
        <dbReference type="ARBA" id="ARBA00022679"/>
    </source>
</evidence>
<protein>
    <recommendedName>
        <fullName evidence="2">histidine kinase</fullName>
        <ecNumber evidence="2">2.7.13.3</ecNumber>
    </recommendedName>
</protein>
<dbReference type="InterPro" id="IPR035965">
    <property type="entry name" value="PAS-like_dom_sf"/>
</dbReference>
<keyword evidence="4" id="KW-0808">Transferase</keyword>
<evidence type="ECO:0000259" key="12">
    <source>
        <dbReference type="PROSITE" id="PS50885"/>
    </source>
</evidence>
<feature type="region of interest" description="Disordered" evidence="9">
    <location>
        <begin position="405"/>
        <end position="438"/>
    </location>
</feature>
<dbReference type="PROSITE" id="PS50113">
    <property type="entry name" value="PAC"/>
    <property type="match status" value="4"/>
</dbReference>
<accession>A0AAP2Z101</accession>
<feature type="compositionally biased region" description="Acidic residues" evidence="9">
    <location>
        <begin position="416"/>
        <end position="430"/>
    </location>
</feature>
<dbReference type="Pfam" id="PF00672">
    <property type="entry name" value="HAMP"/>
    <property type="match status" value="1"/>
</dbReference>
<evidence type="ECO:0000256" key="8">
    <source>
        <dbReference type="ARBA" id="ARBA00023224"/>
    </source>
</evidence>
<dbReference type="Gene3D" id="1.10.10.10">
    <property type="entry name" value="Winged helix-like DNA-binding domain superfamily/Winged helix DNA-binding domain"/>
    <property type="match status" value="1"/>
</dbReference>
<dbReference type="InterPro" id="IPR013656">
    <property type="entry name" value="PAS_4"/>
</dbReference>
<dbReference type="Pfam" id="PF13185">
    <property type="entry name" value="GAF_2"/>
    <property type="match status" value="1"/>
</dbReference>
<comment type="catalytic activity">
    <reaction evidence="1">
        <text>ATP + protein L-histidine = ADP + protein N-phospho-L-histidine.</text>
        <dbReference type="EC" id="2.7.13.3"/>
    </reaction>
</comment>
<dbReference type="Proteomes" id="UP001321018">
    <property type="component" value="Unassembled WGS sequence"/>
</dbReference>
<evidence type="ECO:0000259" key="10">
    <source>
        <dbReference type="PROSITE" id="PS50112"/>
    </source>
</evidence>
<dbReference type="GO" id="GO:0004673">
    <property type="term" value="F:protein histidine kinase activity"/>
    <property type="evidence" value="ECO:0007669"/>
    <property type="project" value="UniProtKB-EC"/>
</dbReference>
<keyword evidence="3" id="KW-0597">Phosphoprotein</keyword>
<evidence type="ECO:0000256" key="9">
    <source>
        <dbReference type="SAM" id="MobiDB-lite"/>
    </source>
</evidence>
<dbReference type="InterPro" id="IPR013324">
    <property type="entry name" value="RNA_pol_sigma_r3/r4-like"/>
</dbReference>
<dbReference type="EC" id="2.7.13.3" evidence="2"/>
<evidence type="ECO:0000256" key="6">
    <source>
        <dbReference type="ARBA" id="ARBA00023015"/>
    </source>
</evidence>
<evidence type="ECO:0000256" key="1">
    <source>
        <dbReference type="ARBA" id="ARBA00000085"/>
    </source>
</evidence>
<dbReference type="InterPro" id="IPR007050">
    <property type="entry name" value="HTH_bacterioopsin"/>
</dbReference>
<feature type="domain" description="PAS" evidence="10">
    <location>
        <begin position="464"/>
        <end position="534"/>
    </location>
</feature>
<evidence type="ECO:0000313" key="13">
    <source>
        <dbReference type="EMBL" id="MCU4743247.1"/>
    </source>
</evidence>
<feature type="region of interest" description="Disordered" evidence="9">
    <location>
        <begin position="940"/>
        <end position="981"/>
    </location>
</feature>
<dbReference type="InterPro" id="IPR029016">
    <property type="entry name" value="GAF-like_dom_sf"/>
</dbReference>
<dbReference type="SMART" id="SM00065">
    <property type="entry name" value="GAF"/>
    <property type="match status" value="2"/>
</dbReference>
<dbReference type="InterPro" id="IPR036388">
    <property type="entry name" value="WH-like_DNA-bd_sf"/>
</dbReference>
<dbReference type="InterPro" id="IPR031803">
    <property type="entry name" value="BAT_GAF/HTH-assoc"/>
</dbReference>
<feature type="domain" description="PAS" evidence="10">
    <location>
        <begin position="306"/>
        <end position="383"/>
    </location>
</feature>
<dbReference type="Gene3D" id="3.30.450.40">
    <property type="match status" value="2"/>
</dbReference>
<reference evidence="13" key="1">
    <citation type="submission" date="2022-09" db="EMBL/GenBank/DDBJ databases">
        <title>Enrichment on poylsaccharides allowed isolation of novel metabolic and taxonomic groups of Haloarchaea.</title>
        <authorList>
            <person name="Sorokin D.Y."/>
            <person name="Elcheninov A.G."/>
            <person name="Khizhniak T.V."/>
            <person name="Kolganova T.V."/>
            <person name="Kublanov I.V."/>
        </authorList>
    </citation>
    <scope>NUCLEOTIDE SEQUENCE</scope>
    <source>
        <strain evidence="13">AArc-xg1-1</strain>
    </source>
</reference>
<dbReference type="GO" id="GO:0016020">
    <property type="term" value="C:membrane"/>
    <property type="evidence" value="ECO:0007669"/>
    <property type="project" value="InterPro"/>
</dbReference>
<evidence type="ECO:0000256" key="2">
    <source>
        <dbReference type="ARBA" id="ARBA00012438"/>
    </source>
</evidence>
<feature type="domain" description="PAS" evidence="10">
    <location>
        <begin position="745"/>
        <end position="789"/>
    </location>
</feature>
<feature type="domain" description="PAC" evidence="11">
    <location>
        <begin position="792"/>
        <end position="843"/>
    </location>
</feature>
<dbReference type="PROSITE" id="PS50112">
    <property type="entry name" value="PAS"/>
    <property type="match status" value="4"/>
</dbReference>
<dbReference type="NCBIfam" id="TIGR00229">
    <property type="entry name" value="sensory_box"/>
    <property type="match status" value="4"/>
</dbReference>
<dbReference type="Pfam" id="PF08447">
    <property type="entry name" value="PAS_3"/>
    <property type="match status" value="2"/>
</dbReference>
<keyword evidence="7" id="KW-0804">Transcription</keyword>
<evidence type="ECO:0000259" key="11">
    <source>
        <dbReference type="PROSITE" id="PS50113"/>
    </source>
</evidence>
<dbReference type="Pfam" id="PF08448">
    <property type="entry name" value="PAS_4"/>
    <property type="match status" value="1"/>
</dbReference>
<organism evidence="13 14">
    <name type="scientific">Natronoglomus mannanivorans</name>
    <dbReference type="NCBI Taxonomy" id="2979990"/>
    <lineage>
        <taxon>Archaea</taxon>
        <taxon>Methanobacteriati</taxon>
        <taxon>Methanobacteriota</taxon>
        <taxon>Stenosarchaea group</taxon>
        <taxon>Halobacteria</taxon>
        <taxon>Halobacteriales</taxon>
        <taxon>Natrialbaceae</taxon>
        <taxon>Natronoglomus</taxon>
    </lineage>
</organism>
<sequence>MVTPSIRRAGFDRGAAVGSPTTRGMLAVVAIGFVVTIGTIDATSVLPSWTVLFGLVGLSVRDGDGDDDSGDIERVTAEVRRLAAGPDTVAELEQDPDPSRDENARGDIDVALPTDRDDEIGRLAEAVDDLAETVRTRERRTRESERYRKELYRITSSSDLTDEAKLEALLELGCERLGVETGFVARIDDSTGSFEIRTATGDDFVRAGMEAPLSNTICRKTITSDDILGIRDTSEGEWGTDPAPERWSIGCYVGGKIVVDDDLVGTVCFVDREPREEPFSHEDRAFADLVTRWVSHVTERREYTRDLRLVDRAMEAAPIGITITDPDREDNPLVRANRGFERVTGYTPAEAIGRNCRFLQGAATDPERVEELRRAIDTAEPTSVELRNYRRDGTPFWNRVTVAPVEGDGKGKREDCDESEGEDESESESECEAKRTDDNEITHFVGFQEDVTERVERERELERYREYTDDVLDAIDDVFYILGRDGGLERWNESLTEVTGYSDAELESMNVVDFFGEDDRDVIEEAMETVLETGHVRVDLPYLTKEGNSIPYEFVASRLEDVDGDPVVVGIGRDVTERERYERELERTTHRLEQSQRLADVGAWEFDVRNDEVHATDEVLRLHGISSDEGIEIDLQSALEFYHPDDRPRLRAAVERAIADGESYDLELRLLAADGQQRWVRTIGEPVSEDGEVVTLHGSFQDVTDRKERERDLERTTDLLQRVQAMADIGGFELDVRSEPPDSIWTDELYRVHDLPPDTDINFEAVLECYHPDDRRRVRQRLERALETETDYDFEARLLTQAGETRWVRAMGESLHEDGQLVKYRGSIQDITAQKERELALSSLHDATRGLLHAETEPDVAELVVDAADDVLDVSGVGLYLLDTATNALEPAATTPGFGSRTGGDSEDTTSDAPSIAAGDHDSALWNTLVTGNQTVFDSFDSEFETGGRSPDSDDGERRSPGQSSTDTPDDTPGQSGLAVPIGDHGVFVVTAPQSAIDGGMRRLVETLVATATAAFDRLESEASLRERDIELQERNRRLRRQIQINEIIRTIDQSLIDATSQDEIERTVCDRLAATEDVAFAWIGDLDVSETELVPQAWVGTNPEYLDEVSLDAATSSEPAVTTARTDRPTVVANVVEDLQTEHWRRAALAQEFASCLSVPLAVDDYSYGVLTVYATEPETFGDLERTVFAELGESIANAITAVKTRQALHADTHLELTLQFDGPETFLGRLARETSCRVEYEGVTTHSADETRLFFTTSECRPDAVGTFLDDLVSVTDWRLIGESGADDEAESRFEATVSGPTVPSRLLRHGATPRTIRATETGLEAVVDLPTGSDVREFLEMLGDRYPSVELTGRRDVERATETRRELTTSLVEPLTDRQLEVLRTAYYAGFFDWPRESTGEEIADMLGVTQPTVNRHLRLGQRRLLEQLFEADSHATVEA</sequence>
<dbReference type="InterPro" id="IPR000700">
    <property type="entry name" value="PAS-assoc_C"/>
</dbReference>
<dbReference type="GO" id="GO:0007165">
    <property type="term" value="P:signal transduction"/>
    <property type="evidence" value="ECO:0007669"/>
    <property type="project" value="UniProtKB-KW"/>
</dbReference>
<dbReference type="SMART" id="SM00304">
    <property type="entry name" value="HAMP"/>
    <property type="match status" value="1"/>
</dbReference>
<dbReference type="SUPFAM" id="SSF88659">
    <property type="entry name" value="Sigma3 and sigma4 domains of RNA polymerase sigma factors"/>
    <property type="match status" value="1"/>
</dbReference>
<dbReference type="Pfam" id="PF15915">
    <property type="entry name" value="BAT"/>
    <property type="match status" value="1"/>
</dbReference>
<dbReference type="InterPro" id="IPR052162">
    <property type="entry name" value="Sensor_kinase/Photoreceptor"/>
</dbReference>
<dbReference type="InterPro" id="IPR003018">
    <property type="entry name" value="GAF"/>
</dbReference>
<dbReference type="SMART" id="SM00091">
    <property type="entry name" value="PAS"/>
    <property type="match status" value="3"/>
</dbReference>
<proteinExistence type="predicted"/>
<keyword evidence="8" id="KW-0807">Transducer</keyword>
<feature type="domain" description="HAMP" evidence="12">
    <location>
        <begin position="104"/>
        <end position="139"/>
    </location>
</feature>
<feature type="region of interest" description="Disordered" evidence="9">
    <location>
        <begin position="891"/>
        <end position="919"/>
    </location>
</feature>
<dbReference type="InterPro" id="IPR001610">
    <property type="entry name" value="PAC"/>
</dbReference>
<dbReference type="PANTHER" id="PTHR43304">
    <property type="entry name" value="PHYTOCHROME-LIKE PROTEIN CPH1"/>
    <property type="match status" value="1"/>
</dbReference>
<comment type="caution">
    <text evidence="13">The sequence shown here is derived from an EMBL/GenBank/DDBJ whole genome shotgun (WGS) entry which is preliminary data.</text>
</comment>